<name>A0A8J7YV38_9ARCH</name>
<dbReference type="AlphaFoldDB" id="A0A8J7YV38"/>
<dbReference type="EMBL" id="JAACVF010000044">
    <property type="protein sequence ID" value="NCN64810.1"/>
    <property type="molecule type" value="Genomic_DNA"/>
</dbReference>
<dbReference type="PANTHER" id="PTHR43185">
    <property type="entry name" value="FERROUS IRON TRANSPORT PROTEIN B"/>
    <property type="match status" value="1"/>
</dbReference>
<dbReference type="Proteomes" id="UP000768163">
    <property type="component" value="Unassembled WGS sequence"/>
</dbReference>
<organism evidence="3 4">
    <name type="scientific">Candidatus Altarchaeum hamiconexum</name>
    <dbReference type="NCBI Taxonomy" id="1803513"/>
    <lineage>
        <taxon>Archaea</taxon>
        <taxon>Candidatus Altarchaeota</taxon>
        <taxon>Candidatus Altiarchaeia</taxon>
        <taxon>Candidatus Altarchaeales</taxon>
        <taxon>Candidatus Altarchaeaceae</taxon>
        <taxon>Candidatus Altarchaeum</taxon>
    </lineage>
</organism>
<dbReference type="PRINTS" id="PR00326">
    <property type="entry name" value="GTP1OBG"/>
</dbReference>
<feature type="domain" description="G" evidence="1">
    <location>
        <begin position="3"/>
        <end position="58"/>
    </location>
</feature>
<evidence type="ECO:0000259" key="1">
    <source>
        <dbReference type="Pfam" id="PF01926"/>
    </source>
</evidence>
<gene>
    <name evidence="3" type="ORF">GW779_02515</name>
    <name evidence="2" type="ORF">GW910_01865</name>
</gene>
<evidence type="ECO:0000313" key="4">
    <source>
        <dbReference type="Proteomes" id="UP000738826"/>
    </source>
</evidence>
<dbReference type="SUPFAM" id="SSF52540">
    <property type="entry name" value="P-loop containing nucleoside triphosphate hydrolases"/>
    <property type="match status" value="1"/>
</dbReference>
<dbReference type="EMBL" id="JAACQH010000046">
    <property type="protein sequence ID" value="NCS91284.1"/>
    <property type="molecule type" value="Genomic_DNA"/>
</dbReference>
<dbReference type="GO" id="GO:0015093">
    <property type="term" value="F:ferrous iron transmembrane transporter activity"/>
    <property type="evidence" value="ECO:0007669"/>
    <property type="project" value="TreeGrafter"/>
</dbReference>
<dbReference type="Gene3D" id="3.40.50.300">
    <property type="entry name" value="P-loop containing nucleotide triphosphate hydrolases"/>
    <property type="match status" value="1"/>
</dbReference>
<reference evidence="3" key="1">
    <citation type="submission" date="2019-11" db="EMBL/GenBank/DDBJ databases">
        <title>Lipid analysis of CO2-rich subsurface aquifers suggests an autotrophy-based deep biosphere with lysolipids enriched in CPR bacteria.</title>
        <authorList>
            <person name="Probst A.J."/>
            <person name="Elling F.J."/>
            <person name="Castelle C.J."/>
            <person name="Zhu Q."/>
            <person name="Elvert M."/>
            <person name="Birarda G."/>
            <person name="Holman H.-Y."/>
            <person name="Lane K.R."/>
            <person name="Ladd B."/>
            <person name="Ryan M.C."/>
            <person name="Woyke T."/>
            <person name="Hinrichs K.-U."/>
            <person name="Banfield J.F."/>
        </authorList>
    </citation>
    <scope>NUCLEOTIDE SEQUENCE</scope>
    <source>
        <strain evidence="2">CG_2015-01_33_1645</strain>
        <strain evidence="3">CG_2015-04_33_537</strain>
    </source>
</reference>
<dbReference type="GO" id="GO:0005886">
    <property type="term" value="C:plasma membrane"/>
    <property type="evidence" value="ECO:0007669"/>
    <property type="project" value="TreeGrafter"/>
</dbReference>
<dbReference type="Pfam" id="PF01926">
    <property type="entry name" value="MMR_HSR1"/>
    <property type="match status" value="1"/>
</dbReference>
<dbReference type="InterPro" id="IPR027417">
    <property type="entry name" value="P-loop_NTPase"/>
</dbReference>
<protein>
    <recommendedName>
        <fullName evidence="1">G domain-containing protein</fullName>
    </recommendedName>
</protein>
<dbReference type="GO" id="GO:0005525">
    <property type="term" value="F:GTP binding"/>
    <property type="evidence" value="ECO:0007669"/>
    <property type="project" value="InterPro"/>
</dbReference>
<proteinExistence type="predicted"/>
<dbReference type="InterPro" id="IPR006073">
    <property type="entry name" value="GTP-bd"/>
</dbReference>
<accession>A0A8J7YV38</accession>
<dbReference type="InterPro" id="IPR050860">
    <property type="entry name" value="FeoB_GTPase"/>
</dbReference>
<dbReference type="PANTHER" id="PTHR43185:SF1">
    <property type="entry name" value="FE(2+) TRANSPORTER FEOB"/>
    <property type="match status" value="1"/>
</dbReference>
<evidence type="ECO:0000313" key="3">
    <source>
        <dbReference type="EMBL" id="NCS91284.1"/>
    </source>
</evidence>
<evidence type="ECO:0000313" key="2">
    <source>
        <dbReference type="EMBL" id="NCN64810.1"/>
    </source>
</evidence>
<sequence length="71" mass="7720">MNKILLAGNPNAGKSAIFNRLTEPNVIVSNYPGTTAEWIKGSVRIEGKIYELTNTPGTGYVPYESGTLFLM</sequence>
<comment type="caution">
    <text evidence="3">The sequence shown here is derived from an EMBL/GenBank/DDBJ whole genome shotgun (WGS) entry which is preliminary data.</text>
</comment>
<dbReference type="Proteomes" id="UP000738826">
    <property type="component" value="Unassembled WGS sequence"/>
</dbReference>